<comment type="catalytic activity">
    <reaction evidence="1 9">
        <text>[protein]-peptidylproline (omega=180) = [protein]-peptidylproline (omega=0)</text>
        <dbReference type="Rhea" id="RHEA:16237"/>
        <dbReference type="Rhea" id="RHEA-COMP:10747"/>
        <dbReference type="Rhea" id="RHEA-COMP:10748"/>
        <dbReference type="ChEBI" id="CHEBI:83833"/>
        <dbReference type="ChEBI" id="CHEBI:83834"/>
        <dbReference type="EC" id="5.2.1.8"/>
    </reaction>
</comment>
<dbReference type="SUPFAM" id="SSF54534">
    <property type="entry name" value="FKBP-like"/>
    <property type="match status" value="1"/>
</dbReference>
<keyword evidence="6" id="KW-0143">Chaperone</keyword>
<dbReference type="InterPro" id="IPR046357">
    <property type="entry name" value="PPIase_dom_sf"/>
</dbReference>
<proteinExistence type="inferred from homology"/>
<accession>A0A6S6T940</accession>
<comment type="similarity">
    <text evidence="3">Belongs to the FKBP-type PPIase family.</text>
</comment>
<evidence type="ECO:0000256" key="6">
    <source>
        <dbReference type="ARBA" id="ARBA00023186"/>
    </source>
</evidence>
<name>A0A6S6T940_9BACT</name>
<organism evidence="11">
    <name type="scientific">uncultured Sulfurovum sp</name>
    <dbReference type="NCBI Taxonomy" id="269237"/>
    <lineage>
        <taxon>Bacteria</taxon>
        <taxon>Pseudomonadati</taxon>
        <taxon>Campylobacterota</taxon>
        <taxon>Epsilonproteobacteria</taxon>
        <taxon>Campylobacterales</taxon>
        <taxon>Sulfurovaceae</taxon>
        <taxon>Sulfurovum</taxon>
        <taxon>environmental samples</taxon>
    </lineage>
</organism>
<keyword evidence="4" id="KW-0963">Cytoplasm</keyword>
<evidence type="ECO:0000256" key="3">
    <source>
        <dbReference type="ARBA" id="ARBA00006577"/>
    </source>
</evidence>
<comment type="subcellular location">
    <subcellularLocation>
        <location evidence="2">Cytoplasm</location>
    </subcellularLocation>
</comment>
<keyword evidence="7 9" id="KW-0413">Isomerase</keyword>
<evidence type="ECO:0000313" key="11">
    <source>
        <dbReference type="EMBL" id="CAA6815534.1"/>
    </source>
</evidence>
<protein>
    <recommendedName>
        <fullName evidence="9">peptidylprolyl isomerase</fullName>
        <ecNumber evidence="9">5.2.1.8</ecNumber>
    </recommendedName>
</protein>
<sequence>MKIQKNAMVSISMTLKDENGNIIENNDQEIIYLHGGYGHLFTKLEEALEGRSIGDAFNINLSPVEAFGEFNEELVSKELLSDLPEDLEVGMELDGEVEGVIFSVLEMDETHALVDGNHPYAGFSLVAEGKVLEIEYLDDETVTQILEDEHQH</sequence>
<evidence type="ECO:0000256" key="7">
    <source>
        <dbReference type="ARBA" id="ARBA00023235"/>
    </source>
</evidence>
<dbReference type="GO" id="GO:0005737">
    <property type="term" value="C:cytoplasm"/>
    <property type="evidence" value="ECO:0007669"/>
    <property type="project" value="UniProtKB-SubCell"/>
</dbReference>
<feature type="domain" description="PPIase FKBP-type" evidence="10">
    <location>
        <begin position="6"/>
        <end position="94"/>
    </location>
</feature>
<evidence type="ECO:0000259" key="10">
    <source>
        <dbReference type="PROSITE" id="PS50059"/>
    </source>
</evidence>
<gene>
    <name evidence="11" type="ORF">HELGO_WM17312</name>
</gene>
<evidence type="ECO:0000256" key="4">
    <source>
        <dbReference type="ARBA" id="ARBA00022490"/>
    </source>
</evidence>
<evidence type="ECO:0000256" key="5">
    <source>
        <dbReference type="ARBA" id="ARBA00023110"/>
    </source>
</evidence>
<dbReference type="EC" id="5.2.1.8" evidence="9"/>
<evidence type="ECO:0000256" key="9">
    <source>
        <dbReference type="PROSITE-ProRule" id="PRU00277"/>
    </source>
</evidence>
<evidence type="ECO:0000256" key="8">
    <source>
        <dbReference type="ARBA" id="ARBA00037071"/>
    </source>
</evidence>
<comment type="function">
    <text evidence="8">Also involved in hydrogenase metallocenter assembly, probably by participating in the nickel insertion step. This function in hydrogenase biosynthesis requires chaperone activity and the presence of the metal-binding domain, but not PPIase activity.</text>
</comment>
<dbReference type="PANTHER" id="PTHR47861:SF3">
    <property type="entry name" value="FKBP-TYPE PEPTIDYL-PROLYL CIS-TRANS ISOMERASE SLYD"/>
    <property type="match status" value="1"/>
</dbReference>
<dbReference type="AlphaFoldDB" id="A0A6S6T940"/>
<dbReference type="GO" id="GO:0003755">
    <property type="term" value="F:peptidyl-prolyl cis-trans isomerase activity"/>
    <property type="evidence" value="ECO:0007669"/>
    <property type="project" value="UniProtKB-KW"/>
</dbReference>
<dbReference type="Gene3D" id="3.10.50.40">
    <property type="match status" value="1"/>
</dbReference>
<keyword evidence="5 9" id="KW-0697">Rotamase</keyword>
<reference evidence="11" key="1">
    <citation type="submission" date="2020-01" db="EMBL/GenBank/DDBJ databases">
        <authorList>
            <person name="Meier V. D."/>
            <person name="Meier V D."/>
        </authorList>
    </citation>
    <scope>NUCLEOTIDE SEQUENCE</scope>
    <source>
        <strain evidence="11">HLG_WM_MAG_02</strain>
    </source>
</reference>
<dbReference type="PROSITE" id="PS50059">
    <property type="entry name" value="FKBP_PPIASE"/>
    <property type="match status" value="1"/>
</dbReference>
<evidence type="ECO:0000256" key="1">
    <source>
        <dbReference type="ARBA" id="ARBA00000971"/>
    </source>
</evidence>
<evidence type="ECO:0000256" key="2">
    <source>
        <dbReference type="ARBA" id="ARBA00004496"/>
    </source>
</evidence>
<dbReference type="InterPro" id="IPR001179">
    <property type="entry name" value="PPIase_FKBP_dom"/>
</dbReference>
<dbReference type="PANTHER" id="PTHR47861">
    <property type="entry name" value="FKBP-TYPE PEPTIDYL-PROLYL CIS-TRANS ISOMERASE SLYD"/>
    <property type="match status" value="1"/>
</dbReference>
<dbReference type="EMBL" id="CACVAZ010000099">
    <property type="protein sequence ID" value="CAA6815534.1"/>
    <property type="molecule type" value="Genomic_DNA"/>
</dbReference>
<dbReference type="GO" id="GO:0042026">
    <property type="term" value="P:protein refolding"/>
    <property type="evidence" value="ECO:0007669"/>
    <property type="project" value="UniProtKB-ARBA"/>
</dbReference>